<feature type="non-terminal residue" evidence="2">
    <location>
        <position position="1"/>
    </location>
</feature>
<proteinExistence type="predicted"/>
<dbReference type="PANTHER" id="PTHR43752">
    <property type="entry name" value="BNR/ASP-BOX REPEAT FAMILY PROTEIN"/>
    <property type="match status" value="1"/>
</dbReference>
<protein>
    <recommendedName>
        <fullName evidence="1">Sialidase domain-containing protein</fullName>
    </recommendedName>
</protein>
<dbReference type="AlphaFoldDB" id="X1II46"/>
<organism evidence="2">
    <name type="scientific">marine sediment metagenome</name>
    <dbReference type="NCBI Taxonomy" id="412755"/>
    <lineage>
        <taxon>unclassified sequences</taxon>
        <taxon>metagenomes</taxon>
        <taxon>ecological metagenomes</taxon>
    </lineage>
</organism>
<comment type="caution">
    <text evidence="2">The sequence shown here is derived from an EMBL/GenBank/DDBJ whole genome shotgun (WGS) entry which is preliminary data.</text>
</comment>
<name>X1II46_9ZZZZ</name>
<feature type="non-terminal residue" evidence="2">
    <location>
        <position position="272"/>
    </location>
</feature>
<gene>
    <name evidence="2" type="ORF">S03H2_41303</name>
</gene>
<evidence type="ECO:0000313" key="2">
    <source>
        <dbReference type="EMBL" id="GAH68925.1"/>
    </source>
</evidence>
<dbReference type="PANTHER" id="PTHR43752:SF2">
    <property type="entry name" value="BNR_ASP-BOX REPEAT FAMILY PROTEIN"/>
    <property type="match status" value="1"/>
</dbReference>
<dbReference type="Pfam" id="PF13088">
    <property type="entry name" value="BNR_2"/>
    <property type="match status" value="1"/>
</dbReference>
<evidence type="ECO:0000259" key="1">
    <source>
        <dbReference type="Pfam" id="PF13088"/>
    </source>
</evidence>
<dbReference type="EMBL" id="BARU01025648">
    <property type="protein sequence ID" value="GAH68925.1"/>
    <property type="molecule type" value="Genomic_DNA"/>
</dbReference>
<dbReference type="CDD" id="cd15482">
    <property type="entry name" value="Sialidase_non-viral"/>
    <property type="match status" value="1"/>
</dbReference>
<feature type="domain" description="Sialidase" evidence="1">
    <location>
        <begin position="20"/>
        <end position="271"/>
    </location>
</feature>
<sequence>HCRLLGPSAHSNNVLEYTNGRLLVTWFAGSREGTEDQIGVGCTYNPDTGQWSDPVVMMHSFEYKDERWITEQICPIETNTGKTIVYTWASPFSSFQIRGQGEACRWIRSIPKSHPFRFLWDGQKACNIECLSGCAGLSEQGVVFQGKPMLRDPEVGPAGGWILPYHTQVNEAMDHSRFLFIDGDGLGLKVSATELCKPPGCLEPSLTRLDKDNWLCYMRYGKRGEGYIWCSESKDGAKTFTKPVLTNLRNPHSGVDIAFDAKNNYLLIAYND</sequence>
<dbReference type="InterPro" id="IPR036278">
    <property type="entry name" value="Sialidase_sf"/>
</dbReference>
<reference evidence="2" key="1">
    <citation type="journal article" date="2014" name="Front. Microbiol.">
        <title>High frequency of phylogenetically diverse reductive dehalogenase-homologous genes in deep subseafloor sedimentary metagenomes.</title>
        <authorList>
            <person name="Kawai M."/>
            <person name="Futagami T."/>
            <person name="Toyoda A."/>
            <person name="Takaki Y."/>
            <person name="Nishi S."/>
            <person name="Hori S."/>
            <person name="Arai W."/>
            <person name="Tsubouchi T."/>
            <person name="Morono Y."/>
            <person name="Uchiyama I."/>
            <person name="Ito T."/>
            <person name="Fujiyama A."/>
            <person name="Inagaki F."/>
            <person name="Takami H."/>
        </authorList>
    </citation>
    <scope>NUCLEOTIDE SEQUENCE</scope>
    <source>
        <strain evidence="2">Expedition CK06-06</strain>
    </source>
</reference>
<dbReference type="SUPFAM" id="SSF50939">
    <property type="entry name" value="Sialidases"/>
    <property type="match status" value="1"/>
</dbReference>
<dbReference type="InterPro" id="IPR011040">
    <property type="entry name" value="Sialidase"/>
</dbReference>
<dbReference type="Gene3D" id="2.120.10.10">
    <property type="match status" value="1"/>
</dbReference>
<accession>X1II46</accession>